<evidence type="ECO:0000259" key="5">
    <source>
        <dbReference type="Pfam" id="PF03633"/>
    </source>
</evidence>
<dbReference type="SUPFAM" id="SSF74650">
    <property type="entry name" value="Galactose mutarotase-like"/>
    <property type="match status" value="1"/>
</dbReference>
<dbReference type="Gene3D" id="1.50.10.10">
    <property type="match status" value="1"/>
</dbReference>
<dbReference type="InterPro" id="IPR005196">
    <property type="entry name" value="Glyco_hydro_65_N"/>
</dbReference>
<evidence type="ECO:0000313" key="7">
    <source>
        <dbReference type="EMBL" id="NMH77215.1"/>
    </source>
</evidence>
<organism evidence="7 8">
    <name type="scientific">Pseudonocardia xinjiangensis</name>
    <dbReference type="NCBI Taxonomy" id="75289"/>
    <lineage>
        <taxon>Bacteria</taxon>
        <taxon>Bacillati</taxon>
        <taxon>Actinomycetota</taxon>
        <taxon>Actinomycetes</taxon>
        <taxon>Pseudonocardiales</taxon>
        <taxon>Pseudonocardiaceae</taxon>
        <taxon>Pseudonocardia</taxon>
    </lineage>
</organism>
<dbReference type="RefSeq" id="WP_169395286.1">
    <property type="nucleotide sequence ID" value="NZ_BAAAJH010000001.1"/>
</dbReference>
<dbReference type="GO" id="GO:0016787">
    <property type="term" value="F:hydrolase activity"/>
    <property type="evidence" value="ECO:0007669"/>
    <property type="project" value="UniProtKB-KW"/>
</dbReference>
<dbReference type="InterPro" id="IPR005195">
    <property type="entry name" value="Glyco_hydro_65_M"/>
</dbReference>
<feature type="domain" description="Glycoside hydrolase family 65 central catalytic" evidence="4">
    <location>
        <begin position="327"/>
        <end position="679"/>
    </location>
</feature>
<feature type="domain" description="Glycoside hydrolase family 65 C-terminal" evidence="5">
    <location>
        <begin position="689"/>
        <end position="750"/>
    </location>
</feature>
<dbReference type="PANTHER" id="PTHR11051:SF13">
    <property type="entry name" value="GLYCOSYL TRANSFERASE"/>
    <property type="match status" value="1"/>
</dbReference>
<gene>
    <name evidence="7" type="ORF">HF577_08930</name>
</gene>
<evidence type="ECO:0000259" key="4">
    <source>
        <dbReference type="Pfam" id="PF03632"/>
    </source>
</evidence>
<comment type="similarity">
    <text evidence="1">Belongs to the glycosyl hydrolase 65 family.</text>
</comment>
<proteinExistence type="inferred from homology"/>
<keyword evidence="7" id="KW-0378">Hydrolase</keyword>
<evidence type="ECO:0000256" key="2">
    <source>
        <dbReference type="ARBA" id="ARBA00023295"/>
    </source>
</evidence>
<name>A0ABX1RCN8_9PSEU</name>
<dbReference type="InterPro" id="IPR008928">
    <property type="entry name" value="6-hairpin_glycosidase_sf"/>
</dbReference>
<dbReference type="Gene3D" id="2.60.420.10">
    <property type="entry name" value="Maltose phosphorylase, domain 3"/>
    <property type="match status" value="1"/>
</dbReference>
<feature type="domain" description="Glycoside hydrolase family 65 N-terminal" evidence="6">
    <location>
        <begin position="18"/>
        <end position="270"/>
    </location>
</feature>
<evidence type="ECO:0000256" key="3">
    <source>
        <dbReference type="SAM" id="MobiDB-lite"/>
    </source>
</evidence>
<dbReference type="InterPro" id="IPR017045">
    <property type="entry name" value="Malt_Pase/Glycosyl_Hdrlase"/>
</dbReference>
<accession>A0ABX1RCN8</accession>
<dbReference type="Gene3D" id="2.70.98.40">
    <property type="entry name" value="Glycoside hydrolase, family 65, N-terminal domain"/>
    <property type="match status" value="1"/>
</dbReference>
<dbReference type="EMBL" id="JAAXKY010000020">
    <property type="protein sequence ID" value="NMH77215.1"/>
    <property type="molecule type" value="Genomic_DNA"/>
</dbReference>
<dbReference type="InterPro" id="IPR037018">
    <property type="entry name" value="GH65_N"/>
</dbReference>
<dbReference type="Pfam" id="PF03632">
    <property type="entry name" value="Glyco_hydro_65m"/>
    <property type="match status" value="1"/>
</dbReference>
<keyword evidence="2" id="KW-0326">Glycosidase</keyword>
<dbReference type="PANTHER" id="PTHR11051">
    <property type="entry name" value="GLYCOSYL HYDROLASE-RELATED"/>
    <property type="match status" value="1"/>
</dbReference>
<dbReference type="SUPFAM" id="SSF48208">
    <property type="entry name" value="Six-hairpin glycosidases"/>
    <property type="match status" value="1"/>
</dbReference>
<sequence>MPEKDAYTVEPWCVREPKLRLDVLADTETVFALSNGCLGLRGTLDEGEPVAQRGSYLAGFHELRTFEYPETAAGDPEATQTLVNTIDGTFVRLLVDGHPFDVRSGELLDHERVLDLRAGTLRRRARWRTPDDRVVEIESERLVSFAHRSGAAIRYSVRAVDAPVEVVLQSGLVANAQLPDLPSVPSPDDLLKHPLVGRDHRASGTRLTLVHRARRSGLLVGAAADHELDAPQDFEVHAESEEDAARFTVTGRLETGAAITLVKYLGYAWSGDRSLSAVRDEVAAAVTAVRHTGWDELLAAQRRTLDEFWESADVEIDGDDELQQAVRFALWHLLQATLRAEGRAIAGKALTGTGYEGHAFWDTETFVLQVMTAVRPEVTRHALGWRHAILDKARARARQLDLQGAAFPWRTIAGEECSGYWPAGTIAFHVNADIADAVIRYVDSTDDEEFARTTGLDLLVETARLWMSLGHHGRDGAFHIYGVTGPDEYSALSDDNVYTNLMAQRNLRGAANWAQKHRDSAEALDVGDDEIASWLDAADAMFVPYDEDLGVHPQAAGFTDQPRWDFAGTPENHYPLHSHYPYFQLYRKQVVKQADLVLAMFLRGDAFTDEEKARNMDYYEQLTVRDSSLSASNQAVLAAEVGYLDLAHDYVAESALADLRDLEHSTADGLHLAALAGTWIAIVAGFGGLRQVDAVLHFRPALPSRLQRLCFRMCFRGRLLRVRVEAGTATYEVLRGEPLVVLHEGNEVELTAGVPVERPLTPREERTPPRQPETRALGRRARPPEAA</sequence>
<protein>
    <submittedName>
        <fullName evidence="7">Glycoside hydrolase family 65 protein</fullName>
    </submittedName>
</protein>
<evidence type="ECO:0000259" key="6">
    <source>
        <dbReference type="Pfam" id="PF03636"/>
    </source>
</evidence>
<comment type="caution">
    <text evidence="7">The sequence shown here is derived from an EMBL/GenBank/DDBJ whole genome shotgun (WGS) entry which is preliminary data.</text>
</comment>
<dbReference type="PIRSF" id="PIRSF036289">
    <property type="entry name" value="Glycosyl_hydrolase_malt_phosph"/>
    <property type="match status" value="1"/>
</dbReference>
<feature type="region of interest" description="Disordered" evidence="3">
    <location>
        <begin position="752"/>
        <end position="787"/>
    </location>
</feature>
<dbReference type="InterPro" id="IPR005194">
    <property type="entry name" value="Glyco_hydro_65_C"/>
</dbReference>
<evidence type="ECO:0000256" key="1">
    <source>
        <dbReference type="ARBA" id="ARBA00006768"/>
    </source>
</evidence>
<evidence type="ECO:0000313" key="8">
    <source>
        <dbReference type="Proteomes" id="UP001296706"/>
    </source>
</evidence>
<dbReference type="Pfam" id="PF03633">
    <property type="entry name" value="Glyco_hydro_65C"/>
    <property type="match status" value="1"/>
</dbReference>
<dbReference type="Proteomes" id="UP001296706">
    <property type="component" value="Unassembled WGS sequence"/>
</dbReference>
<dbReference type="InterPro" id="IPR011013">
    <property type="entry name" value="Gal_mutarotase_sf_dom"/>
</dbReference>
<dbReference type="Pfam" id="PF03636">
    <property type="entry name" value="Glyco_hydro_65N"/>
    <property type="match status" value="1"/>
</dbReference>
<reference evidence="7 8" key="1">
    <citation type="submission" date="2020-04" db="EMBL/GenBank/DDBJ databases">
        <authorList>
            <person name="Klaysubun C."/>
            <person name="Duangmal K."/>
            <person name="Lipun K."/>
        </authorList>
    </citation>
    <scope>NUCLEOTIDE SEQUENCE [LARGE SCALE GENOMIC DNA]</scope>
    <source>
        <strain evidence="7 8">JCM 11839</strain>
    </source>
</reference>
<dbReference type="InterPro" id="IPR012341">
    <property type="entry name" value="6hp_glycosidase-like_sf"/>
</dbReference>
<keyword evidence="8" id="KW-1185">Reference proteome</keyword>